<evidence type="ECO:0000256" key="7">
    <source>
        <dbReference type="SAM" id="Phobius"/>
    </source>
</evidence>
<evidence type="ECO:0000256" key="4">
    <source>
        <dbReference type="ARBA" id="ARBA00022692"/>
    </source>
</evidence>
<dbReference type="EMBL" id="JBHUNA010000003">
    <property type="protein sequence ID" value="MFD2759800.1"/>
    <property type="molecule type" value="Genomic_DNA"/>
</dbReference>
<comment type="subcellular location">
    <subcellularLocation>
        <location evidence="1">Cell membrane</location>
        <topology evidence="1">Multi-pass membrane protein</topology>
    </subcellularLocation>
</comment>
<dbReference type="RefSeq" id="WP_382390628.1">
    <property type="nucleotide sequence ID" value="NZ_JBHUNA010000003.1"/>
</dbReference>
<dbReference type="Gene3D" id="3.30.240.20">
    <property type="entry name" value="bsu07140 like domains"/>
    <property type="match status" value="2"/>
</dbReference>
<keyword evidence="10" id="KW-1185">Reference proteome</keyword>
<evidence type="ECO:0000256" key="6">
    <source>
        <dbReference type="ARBA" id="ARBA00023136"/>
    </source>
</evidence>
<dbReference type="InterPro" id="IPR023090">
    <property type="entry name" value="UPF0702_alpha/beta_dom_sf"/>
</dbReference>
<protein>
    <submittedName>
        <fullName evidence="9">DUF421 domain-containing protein</fullName>
    </submittedName>
</protein>
<evidence type="ECO:0000313" key="10">
    <source>
        <dbReference type="Proteomes" id="UP001597502"/>
    </source>
</evidence>
<dbReference type="InterPro" id="IPR007353">
    <property type="entry name" value="DUF421"/>
</dbReference>
<feature type="transmembrane region" description="Helical" evidence="7">
    <location>
        <begin position="30"/>
        <end position="50"/>
    </location>
</feature>
<keyword evidence="6 7" id="KW-0472">Membrane</keyword>
<evidence type="ECO:0000256" key="2">
    <source>
        <dbReference type="ARBA" id="ARBA00006448"/>
    </source>
</evidence>
<evidence type="ECO:0000256" key="5">
    <source>
        <dbReference type="ARBA" id="ARBA00022989"/>
    </source>
</evidence>
<keyword evidence="5 7" id="KW-1133">Transmembrane helix</keyword>
<dbReference type="Pfam" id="PF04239">
    <property type="entry name" value="DUF421"/>
    <property type="match status" value="1"/>
</dbReference>
<feature type="transmembrane region" description="Helical" evidence="7">
    <location>
        <begin position="6"/>
        <end position="23"/>
    </location>
</feature>
<sequence>MLLFIGKVIVLYFVTIGVIRMMGKTAFAQLTAHDLAGIFFVISLAAGPVVKKSFTYTIVGLLVVGLVHIGFSKLMLVNWLNRIFIGKPTIIIKHGKLIKANLQWSAFSLPEMLSEVREKGYPDITKIDYALIEPNGGISVVPKQEAAPVTPEQLDAELDYQGVPLAVVIEGRIQHENLAHINLDEPTLRKKLTKEGYPDLQDIFYAAVRDDDHSLTVDTGKGSLF</sequence>
<accession>A0ABW5V2X4</accession>
<keyword evidence="3" id="KW-1003">Cell membrane</keyword>
<feature type="domain" description="YetF C-terminal" evidence="8">
    <location>
        <begin position="77"/>
        <end position="208"/>
    </location>
</feature>
<dbReference type="PANTHER" id="PTHR34582:SF5">
    <property type="entry name" value="UPF0702 TRANSMEMBRANE PROTEIN YETF"/>
    <property type="match status" value="1"/>
</dbReference>
<feature type="transmembrane region" description="Helical" evidence="7">
    <location>
        <begin position="56"/>
        <end position="77"/>
    </location>
</feature>
<evidence type="ECO:0000256" key="1">
    <source>
        <dbReference type="ARBA" id="ARBA00004651"/>
    </source>
</evidence>
<comment type="similarity">
    <text evidence="2">Belongs to the UPF0702 family.</text>
</comment>
<proteinExistence type="inferred from homology"/>
<evidence type="ECO:0000313" key="9">
    <source>
        <dbReference type="EMBL" id="MFD2759800.1"/>
    </source>
</evidence>
<gene>
    <name evidence="9" type="ORF">ACFSUO_02200</name>
</gene>
<reference evidence="10" key="1">
    <citation type="journal article" date="2019" name="Int. J. Syst. Evol. Microbiol.">
        <title>The Global Catalogue of Microorganisms (GCM) 10K type strain sequencing project: providing services to taxonomists for standard genome sequencing and annotation.</title>
        <authorList>
            <consortium name="The Broad Institute Genomics Platform"/>
            <consortium name="The Broad Institute Genome Sequencing Center for Infectious Disease"/>
            <person name="Wu L."/>
            <person name="Ma J."/>
        </authorList>
    </citation>
    <scope>NUCLEOTIDE SEQUENCE [LARGE SCALE GENOMIC DNA]</scope>
    <source>
        <strain evidence="10">TISTR 1535</strain>
    </source>
</reference>
<name>A0ABW5V2X4_9BACI</name>
<evidence type="ECO:0000259" key="8">
    <source>
        <dbReference type="Pfam" id="PF04239"/>
    </source>
</evidence>
<evidence type="ECO:0000256" key="3">
    <source>
        <dbReference type="ARBA" id="ARBA00022475"/>
    </source>
</evidence>
<dbReference type="Proteomes" id="UP001597502">
    <property type="component" value="Unassembled WGS sequence"/>
</dbReference>
<dbReference type="PANTHER" id="PTHR34582">
    <property type="entry name" value="UPF0702 TRANSMEMBRANE PROTEIN YCAP"/>
    <property type="match status" value="1"/>
</dbReference>
<keyword evidence="4 7" id="KW-0812">Transmembrane</keyword>
<organism evidence="9 10">
    <name type="scientific">Lentibacillus juripiscarius</name>
    <dbReference type="NCBI Taxonomy" id="257446"/>
    <lineage>
        <taxon>Bacteria</taxon>
        <taxon>Bacillati</taxon>
        <taxon>Bacillota</taxon>
        <taxon>Bacilli</taxon>
        <taxon>Bacillales</taxon>
        <taxon>Bacillaceae</taxon>
        <taxon>Lentibacillus</taxon>
    </lineage>
</organism>
<comment type="caution">
    <text evidence="9">The sequence shown here is derived from an EMBL/GenBank/DDBJ whole genome shotgun (WGS) entry which is preliminary data.</text>
</comment>